<feature type="region of interest" description="Disordered" evidence="1">
    <location>
        <begin position="35"/>
        <end position="56"/>
    </location>
</feature>
<dbReference type="AlphaFoldDB" id="A0A2N5W9C4"/>
<organism evidence="2 3">
    <name type="scientific">Puccinia coronata f. sp. avenae</name>
    <dbReference type="NCBI Taxonomy" id="200324"/>
    <lineage>
        <taxon>Eukaryota</taxon>
        <taxon>Fungi</taxon>
        <taxon>Dikarya</taxon>
        <taxon>Basidiomycota</taxon>
        <taxon>Pucciniomycotina</taxon>
        <taxon>Pucciniomycetes</taxon>
        <taxon>Pucciniales</taxon>
        <taxon>Pucciniaceae</taxon>
        <taxon>Puccinia</taxon>
    </lineage>
</organism>
<sequence>MAKGDTKVSNDKLVLLVHNKLTLFHQCSCNNNNNHNRQTGNGSSNTNKSSTPTSTPNAKWCYRCKANTHNTNDCGSPSTKSTTVPTLHARSSQQKVYVSVGEKSTWAVVVMYWFLFPVALPSNPFVSIDGGKYRHLSNLATFPMFLYHRLCVLLPPCNPI</sequence>
<proteinExistence type="predicted"/>
<reference evidence="2 3" key="1">
    <citation type="submission" date="2017-11" db="EMBL/GenBank/DDBJ databases">
        <title>De novo assembly and phasing of dikaryotic genomes from two isolates of Puccinia coronata f. sp. avenae, the causal agent of oat crown rust.</title>
        <authorList>
            <person name="Miller M.E."/>
            <person name="Zhang Y."/>
            <person name="Omidvar V."/>
            <person name="Sperschneider J."/>
            <person name="Schwessinger B."/>
            <person name="Raley C."/>
            <person name="Palmer J.M."/>
            <person name="Garnica D."/>
            <person name="Upadhyaya N."/>
            <person name="Rathjen J."/>
            <person name="Taylor J.M."/>
            <person name="Park R.F."/>
            <person name="Dodds P.N."/>
            <person name="Hirsch C.D."/>
            <person name="Kianian S.F."/>
            <person name="Figueroa M."/>
        </authorList>
    </citation>
    <scope>NUCLEOTIDE SEQUENCE [LARGE SCALE GENOMIC DNA]</scope>
    <source>
        <strain evidence="2">12NC29</strain>
    </source>
</reference>
<gene>
    <name evidence="2" type="ORF">PCANC_00271</name>
</gene>
<dbReference type="EMBL" id="PGCJ01000001">
    <property type="protein sequence ID" value="PLW58827.1"/>
    <property type="molecule type" value="Genomic_DNA"/>
</dbReference>
<protein>
    <submittedName>
        <fullName evidence="2">Uncharacterized protein</fullName>
    </submittedName>
</protein>
<evidence type="ECO:0000256" key="1">
    <source>
        <dbReference type="SAM" id="MobiDB-lite"/>
    </source>
</evidence>
<name>A0A2N5W9C4_9BASI</name>
<accession>A0A2N5W9C4</accession>
<dbReference type="Proteomes" id="UP000235388">
    <property type="component" value="Unassembled WGS sequence"/>
</dbReference>
<keyword evidence="3" id="KW-1185">Reference proteome</keyword>
<evidence type="ECO:0000313" key="3">
    <source>
        <dbReference type="Proteomes" id="UP000235388"/>
    </source>
</evidence>
<comment type="caution">
    <text evidence="2">The sequence shown here is derived from an EMBL/GenBank/DDBJ whole genome shotgun (WGS) entry which is preliminary data.</text>
</comment>
<evidence type="ECO:0000313" key="2">
    <source>
        <dbReference type="EMBL" id="PLW58827.1"/>
    </source>
</evidence>